<dbReference type="PATRIC" id="fig|172049.5.peg.1310"/>
<dbReference type="InterPro" id="IPR036390">
    <property type="entry name" value="WH_DNA-bd_sf"/>
</dbReference>
<comment type="caution">
    <text evidence="1">The sequence shown here is derived from an EMBL/GenBank/DDBJ whole genome shotgun (WGS) entry which is preliminary data.</text>
</comment>
<reference evidence="2" key="1">
    <citation type="journal article" date="2015" name="MBio">
        <title>Genome-Resolved Metagenomic Analysis Reveals Roles for Candidate Phyla and Other Microbial Community Members in Biogeochemical Transformations in Oil Reservoirs.</title>
        <authorList>
            <person name="Hu P."/>
            <person name="Tom L."/>
            <person name="Singh A."/>
            <person name="Thomas B.C."/>
            <person name="Baker B.J."/>
            <person name="Piceno Y.M."/>
            <person name="Andersen G.L."/>
            <person name="Banfield J.F."/>
        </authorList>
    </citation>
    <scope>NUCLEOTIDE SEQUENCE [LARGE SCALE GENOMIC DNA]</scope>
</reference>
<dbReference type="EMBL" id="LGFD01000039">
    <property type="protein sequence ID" value="KUK17035.1"/>
    <property type="molecule type" value="Genomic_DNA"/>
</dbReference>
<protein>
    <submittedName>
        <fullName evidence="1">Uncharacterized protein</fullName>
    </submittedName>
</protein>
<accession>A0A124FF54</accession>
<dbReference type="AlphaFoldDB" id="A0A124FF54"/>
<name>A0A124FF54_9EURY</name>
<evidence type="ECO:0000313" key="2">
    <source>
        <dbReference type="Proteomes" id="UP000053911"/>
    </source>
</evidence>
<dbReference type="SUPFAM" id="SSF46785">
    <property type="entry name" value="Winged helix' DNA-binding domain"/>
    <property type="match status" value="1"/>
</dbReference>
<gene>
    <name evidence="1" type="ORF">XD54_1677</name>
</gene>
<proteinExistence type="predicted"/>
<dbReference type="RefSeq" id="WP_283217832.1">
    <property type="nucleotide sequence ID" value="NZ_LGFD01000039.1"/>
</dbReference>
<sequence length="247" mass="28594">MNKMEVLAKLLELGEAFTIQEALDHLKIDRNLMKYYLKVLSEAGFIKRIGKGVYALTPDPKETPSIHEFVLTSLFIKPSAIAYWSALNYHGFTEQIPNIVFVQTTARKKRQELGVFGVRYKIVRIKPEKFFGIEKAWIEEFQVPITDREKTVVDCLDKPRYCGGIIEVAKAFREELGIEKLREYALRMDNSAVIRRLGYLCDYFGVDIDLKKPKTRNYILLDPTMPREGNVNSKWRVIVNVELEGLE</sequence>
<evidence type="ECO:0000313" key="1">
    <source>
        <dbReference type="EMBL" id="KUK17035.1"/>
    </source>
</evidence>
<organism evidence="1 2">
    <name type="scientific">Thermococcus sibiricus</name>
    <dbReference type="NCBI Taxonomy" id="172049"/>
    <lineage>
        <taxon>Archaea</taxon>
        <taxon>Methanobacteriati</taxon>
        <taxon>Methanobacteriota</taxon>
        <taxon>Thermococci</taxon>
        <taxon>Thermococcales</taxon>
        <taxon>Thermococcaceae</taxon>
        <taxon>Thermococcus</taxon>
    </lineage>
</organism>
<dbReference type="Proteomes" id="UP000053911">
    <property type="component" value="Unassembled WGS sequence"/>
</dbReference>